<organism evidence="1">
    <name type="scientific">bioreactor metagenome</name>
    <dbReference type="NCBI Taxonomy" id="1076179"/>
    <lineage>
        <taxon>unclassified sequences</taxon>
        <taxon>metagenomes</taxon>
        <taxon>ecological metagenomes</taxon>
    </lineage>
</organism>
<dbReference type="EMBL" id="VSSQ01104636">
    <property type="protein sequence ID" value="MPN45046.1"/>
    <property type="molecule type" value="Genomic_DNA"/>
</dbReference>
<proteinExistence type="predicted"/>
<dbReference type="InterPro" id="IPR014718">
    <property type="entry name" value="GH-type_carb-bd"/>
</dbReference>
<evidence type="ECO:0000313" key="1">
    <source>
        <dbReference type="EMBL" id="MPN45046.1"/>
    </source>
</evidence>
<comment type="caution">
    <text evidence="1">The sequence shown here is derived from an EMBL/GenBank/DDBJ whole genome shotgun (WGS) entry which is preliminary data.</text>
</comment>
<dbReference type="AlphaFoldDB" id="A0A645I2H3"/>
<name>A0A645I2H3_9ZZZZ</name>
<accession>A0A645I2H3</accession>
<reference evidence="1" key="1">
    <citation type="submission" date="2019-08" db="EMBL/GenBank/DDBJ databases">
        <authorList>
            <person name="Kucharzyk K."/>
            <person name="Murdoch R.W."/>
            <person name="Higgins S."/>
            <person name="Loffler F."/>
        </authorList>
    </citation>
    <scope>NUCLEOTIDE SEQUENCE</scope>
</reference>
<protein>
    <recommendedName>
        <fullName evidence="2">DUF5107 domain-containing protein</fullName>
    </recommendedName>
</protein>
<dbReference type="Gene3D" id="2.70.98.10">
    <property type="match status" value="1"/>
</dbReference>
<evidence type="ECO:0008006" key="2">
    <source>
        <dbReference type="Google" id="ProtNLM"/>
    </source>
</evidence>
<sequence length="152" mass="17181">MTAANPGKISVVKTLTLAGKGVMTLNVRMTNQSDRELACSWYMHPEYTVGGEAVSHSDLLTLPIDGKEIDIPYWTGLGDRATPEFSAGYWLLTSPSKRYRIRQDFSPEKFRKPRLWFGIGCCNFEMESGKDLKLQPGQSWDGELKWTFSPIQ</sequence>
<gene>
    <name evidence="1" type="ORF">SDC9_192613</name>
</gene>
<dbReference type="GO" id="GO:0030246">
    <property type="term" value="F:carbohydrate binding"/>
    <property type="evidence" value="ECO:0007669"/>
    <property type="project" value="InterPro"/>
</dbReference>